<dbReference type="AlphaFoldDB" id="A0A7U3UPA5"/>
<evidence type="ECO:0000256" key="1">
    <source>
        <dbReference type="SAM" id="SignalP"/>
    </source>
</evidence>
<evidence type="ECO:0008006" key="4">
    <source>
        <dbReference type="Google" id="ProtNLM"/>
    </source>
</evidence>
<keyword evidence="3" id="KW-1185">Reference proteome</keyword>
<dbReference type="KEGG" id="arev:RVR_1465"/>
<dbReference type="EMBL" id="AP018365">
    <property type="protein sequence ID" value="BBA96254.1"/>
    <property type="molecule type" value="Genomic_DNA"/>
</dbReference>
<evidence type="ECO:0000313" key="3">
    <source>
        <dbReference type="Proteomes" id="UP000595703"/>
    </source>
</evidence>
<feature type="chain" id="PRO_5032857285" description="Secreted protein" evidence="1">
    <location>
        <begin position="33"/>
        <end position="212"/>
    </location>
</feature>
<dbReference type="Proteomes" id="UP000595703">
    <property type="component" value="Chromosome"/>
</dbReference>
<reference evidence="2 3" key="4">
    <citation type="journal article" date="2020" name="Sci. Rep.">
        <title>beta-carboline chemical signals induce reveromycin production through a LuxR family regulator in Streptomyces sp. SN-593.</title>
        <authorList>
            <person name="Panthee S."/>
            <person name="Kito N."/>
            <person name="Hayashi T."/>
            <person name="Shimizu T."/>
            <person name="Ishikawa J."/>
            <person name="Hamamoto H."/>
            <person name="Osada H."/>
            <person name="Takahashi S."/>
        </authorList>
    </citation>
    <scope>NUCLEOTIDE SEQUENCE [LARGE SCALE GENOMIC DNA]</scope>
    <source>
        <strain evidence="2 3">SN-593</strain>
    </source>
</reference>
<name>A0A7U3UPA5_9ACTN</name>
<reference evidence="2 3" key="3">
    <citation type="journal article" date="2011" name="Nat. Chem. Biol.">
        <title>Reveromycin A biosynthesis uses RevG and RevJ for stereospecific spiroacetal formation.</title>
        <authorList>
            <person name="Takahashi S."/>
            <person name="Toyoda A."/>
            <person name="Sekiyama Y."/>
            <person name="Takagi H."/>
            <person name="Nogawa T."/>
            <person name="Uramoto M."/>
            <person name="Suzuki R."/>
            <person name="Koshino H."/>
            <person name="Kumano T."/>
            <person name="Panthee S."/>
            <person name="Dairi T."/>
            <person name="Ishikawa J."/>
            <person name="Ikeda H."/>
            <person name="Sakaki Y."/>
            <person name="Osada H."/>
        </authorList>
    </citation>
    <scope>NUCLEOTIDE SEQUENCE [LARGE SCALE GENOMIC DNA]</scope>
    <source>
        <strain evidence="2 3">SN-593</strain>
    </source>
</reference>
<sequence>MSVFRSAGRLMAVLTALLVLPAMLVLPQSASASEAGHSGSAIAVKVHVARDAASGASPRTCYAVSGHFISRYNQNPGGWGCAVTPEYAYLDGTYQEFANGEMDWSPSQGGNMVVSGLRYPGGIYFQFGPSDPFNYDAWLVRISQEGGGTFQPECSSGSNDGQGNYCDRSNGAVHLGTTSTGHWQIITEGCDVSWTGSHTCRQSWTIPVDIWY</sequence>
<proteinExistence type="predicted"/>
<accession>A0A7U3UPA5</accession>
<dbReference type="RefSeq" id="WP_202232714.1">
    <property type="nucleotide sequence ID" value="NZ_AP018365.1"/>
</dbReference>
<gene>
    <name evidence="2" type="ORF">RVR_1465</name>
</gene>
<protein>
    <recommendedName>
        <fullName evidence="4">Secreted protein</fullName>
    </recommendedName>
</protein>
<reference evidence="2 3" key="2">
    <citation type="journal article" date="2011" name="J. Antibiot.">
        <title>Furaquinocins I and J: novel polyketide isoprenoid hybrid compounds from Streptomyces reveromyceticus SN-593.</title>
        <authorList>
            <person name="Panthee S."/>
            <person name="Takahashi S."/>
            <person name="Takagi H."/>
            <person name="Nogawa T."/>
            <person name="Oowada E."/>
            <person name="Uramoto M."/>
            <person name="Osada H."/>
        </authorList>
    </citation>
    <scope>NUCLEOTIDE SEQUENCE [LARGE SCALE GENOMIC DNA]</scope>
    <source>
        <strain evidence="2 3">SN-593</strain>
    </source>
</reference>
<reference evidence="2 3" key="1">
    <citation type="journal article" date="2010" name="J. Bacteriol.">
        <title>Biochemical characterization of a novel indole prenyltransferase from Streptomyces sp. SN-593.</title>
        <authorList>
            <person name="Takahashi S."/>
            <person name="Takagi H."/>
            <person name="Toyoda A."/>
            <person name="Uramoto M."/>
            <person name="Nogawa T."/>
            <person name="Ueki M."/>
            <person name="Sakaki Y."/>
            <person name="Osada H."/>
        </authorList>
    </citation>
    <scope>NUCLEOTIDE SEQUENCE [LARGE SCALE GENOMIC DNA]</scope>
    <source>
        <strain evidence="2 3">SN-593</strain>
    </source>
</reference>
<keyword evidence="1" id="KW-0732">Signal</keyword>
<feature type="signal peptide" evidence="1">
    <location>
        <begin position="1"/>
        <end position="32"/>
    </location>
</feature>
<evidence type="ECO:0000313" key="2">
    <source>
        <dbReference type="EMBL" id="BBA96254.1"/>
    </source>
</evidence>
<organism evidence="2 3">
    <name type="scientific">Actinacidiphila reveromycinica</name>
    <dbReference type="NCBI Taxonomy" id="659352"/>
    <lineage>
        <taxon>Bacteria</taxon>
        <taxon>Bacillati</taxon>
        <taxon>Actinomycetota</taxon>
        <taxon>Actinomycetes</taxon>
        <taxon>Kitasatosporales</taxon>
        <taxon>Streptomycetaceae</taxon>
        <taxon>Actinacidiphila</taxon>
    </lineage>
</organism>